<feature type="coiled-coil region" evidence="8">
    <location>
        <begin position="155"/>
        <end position="182"/>
    </location>
</feature>
<keyword evidence="4" id="KW-1134">Transmembrane beta strand</keyword>
<evidence type="ECO:0000256" key="8">
    <source>
        <dbReference type="SAM" id="Coils"/>
    </source>
</evidence>
<keyword evidence="11" id="KW-1185">Reference proteome</keyword>
<dbReference type="InterPro" id="IPR051906">
    <property type="entry name" value="TolC-like"/>
</dbReference>
<evidence type="ECO:0000256" key="4">
    <source>
        <dbReference type="ARBA" id="ARBA00022452"/>
    </source>
</evidence>
<dbReference type="HOGENOM" id="CLU_552944_0_0_10"/>
<evidence type="ECO:0000256" key="3">
    <source>
        <dbReference type="ARBA" id="ARBA00022448"/>
    </source>
</evidence>
<feature type="coiled-coil region" evidence="8">
    <location>
        <begin position="366"/>
        <end position="422"/>
    </location>
</feature>
<evidence type="ECO:0000256" key="1">
    <source>
        <dbReference type="ARBA" id="ARBA00004442"/>
    </source>
</evidence>
<dbReference type="EMBL" id="CP001807">
    <property type="protein sequence ID" value="ACY48663.1"/>
    <property type="molecule type" value="Genomic_DNA"/>
</dbReference>
<dbReference type="PANTHER" id="PTHR30026">
    <property type="entry name" value="OUTER MEMBRANE PROTEIN TOLC"/>
    <property type="match status" value="1"/>
</dbReference>
<dbReference type="KEGG" id="rmr:Rmar_1779"/>
<dbReference type="InterPro" id="IPR003423">
    <property type="entry name" value="OMP_efflux"/>
</dbReference>
<comment type="subcellular location">
    <subcellularLocation>
        <location evidence="1">Cell outer membrane</location>
    </subcellularLocation>
</comment>
<evidence type="ECO:0000313" key="11">
    <source>
        <dbReference type="Proteomes" id="UP000002221"/>
    </source>
</evidence>
<dbReference type="GO" id="GO:0015288">
    <property type="term" value="F:porin activity"/>
    <property type="evidence" value="ECO:0007669"/>
    <property type="project" value="TreeGrafter"/>
</dbReference>
<dbReference type="STRING" id="518766.Rmar_1779"/>
<reference evidence="10 11" key="1">
    <citation type="journal article" date="2009" name="Stand. Genomic Sci.">
        <title>Complete genome sequence of Rhodothermus marinus type strain (R-10).</title>
        <authorList>
            <person name="Nolan M."/>
            <person name="Tindall B.J."/>
            <person name="Pomrenke H."/>
            <person name="Lapidus A."/>
            <person name="Copeland A."/>
            <person name="Glavina Del Rio T."/>
            <person name="Lucas S."/>
            <person name="Chen F."/>
            <person name="Tice H."/>
            <person name="Cheng J.F."/>
            <person name="Saunders E."/>
            <person name="Han C."/>
            <person name="Bruce D."/>
            <person name="Goodwin L."/>
            <person name="Chain P."/>
            <person name="Pitluck S."/>
            <person name="Ovchinikova G."/>
            <person name="Pati A."/>
            <person name="Ivanova N."/>
            <person name="Mavromatis K."/>
            <person name="Chen A."/>
            <person name="Palaniappan K."/>
            <person name="Land M."/>
            <person name="Hauser L."/>
            <person name="Chang Y.J."/>
            <person name="Jeffries C.D."/>
            <person name="Brettin T."/>
            <person name="Goker M."/>
            <person name="Bristow J."/>
            <person name="Eisen J.A."/>
            <person name="Markowitz V."/>
            <person name="Hugenholtz P."/>
            <person name="Kyrpides N.C."/>
            <person name="Klenk H.P."/>
            <person name="Detter J.C."/>
        </authorList>
    </citation>
    <scope>NUCLEOTIDE SEQUENCE [LARGE SCALE GENOMIC DNA]</scope>
    <source>
        <strain evidence="11">ATCC 43812 / DSM 4252 / R-10</strain>
    </source>
</reference>
<dbReference type="PANTHER" id="PTHR30026:SF20">
    <property type="entry name" value="OUTER MEMBRANE PROTEIN TOLC"/>
    <property type="match status" value="1"/>
</dbReference>
<evidence type="ECO:0000256" key="2">
    <source>
        <dbReference type="ARBA" id="ARBA00007613"/>
    </source>
</evidence>
<dbReference type="OrthoDB" id="916581at2"/>
<feature type="chain" id="PRO_5003011413" evidence="9">
    <location>
        <begin position="21"/>
        <end position="444"/>
    </location>
</feature>
<feature type="signal peptide" evidence="9">
    <location>
        <begin position="1"/>
        <end position="20"/>
    </location>
</feature>
<proteinExistence type="inferred from homology"/>
<evidence type="ECO:0000256" key="5">
    <source>
        <dbReference type="ARBA" id="ARBA00022692"/>
    </source>
</evidence>
<evidence type="ECO:0000313" key="10">
    <source>
        <dbReference type="EMBL" id="ACY48663.1"/>
    </source>
</evidence>
<dbReference type="GO" id="GO:1990281">
    <property type="term" value="C:efflux pump complex"/>
    <property type="evidence" value="ECO:0007669"/>
    <property type="project" value="TreeGrafter"/>
</dbReference>
<evidence type="ECO:0000256" key="7">
    <source>
        <dbReference type="ARBA" id="ARBA00023237"/>
    </source>
</evidence>
<keyword evidence="5" id="KW-0812">Transmembrane</keyword>
<dbReference type="InterPro" id="IPR028351">
    <property type="entry name" value="CyaE"/>
</dbReference>
<gene>
    <name evidence="10" type="ordered locus">Rmar_1779</name>
</gene>
<dbReference type="Pfam" id="PF02321">
    <property type="entry name" value="OEP"/>
    <property type="match status" value="2"/>
</dbReference>
<keyword evidence="3" id="KW-0813">Transport</keyword>
<dbReference type="Gene3D" id="1.20.1600.10">
    <property type="entry name" value="Outer membrane efflux proteins (OEP)"/>
    <property type="match status" value="1"/>
</dbReference>
<evidence type="ECO:0000256" key="9">
    <source>
        <dbReference type="SAM" id="SignalP"/>
    </source>
</evidence>
<dbReference type="AlphaFoldDB" id="D0MJK5"/>
<keyword evidence="9" id="KW-0732">Signal</keyword>
<accession>D0MJK5</accession>
<comment type="similarity">
    <text evidence="2">Belongs to the outer membrane factor (OMF) (TC 1.B.17) family.</text>
</comment>
<dbReference type="GO" id="GO:0009279">
    <property type="term" value="C:cell outer membrane"/>
    <property type="evidence" value="ECO:0007669"/>
    <property type="project" value="UniProtKB-SubCell"/>
</dbReference>
<dbReference type="PIRSF" id="PIRSF001892">
    <property type="entry name" value="CyaE"/>
    <property type="match status" value="1"/>
</dbReference>
<dbReference type="Proteomes" id="UP000002221">
    <property type="component" value="Chromosome"/>
</dbReference>
<name>D0MJK5_RHOM4</name>
<dbReference type="SUPFAM" id="SSF56954">
    <property type="entry name" value="Outer membrane efflux proteins (OEP)"/>
    <property type="match status" value="1"/>
</dbReference>
<dbReference type="eggNOG" id="COG1538">
    <property type="taxonomic scope" value="Bacteria"/>
</dbReference>
<keyword evidence="8" id="KW-0175">Coiled coil</keyword>
<dbReference type="RefSeq" id="WP_012844274.1">
    <property type="nucleotide sequence ID" value="NC_013501.1"/>
</dbReference>
<dbReference type="GO" id="GO:0015562">
    <property type="term" value="F:efflux transmembrane transporter activity"/>
    <property type="evidence" value="ECO:0007669"/>
    <property type="project" value="InterPro"/>
</dbReference>
<protein>
    <submittedName>
        <fullName evidence="10">Outer membrane efflux protein</fullName>
    </submittedName>
</protein>
<organism evidence="10 11">
    <name type="scientific">Rhodothermus marinus (strain ATCC 43812 / DSM 4252 / R-10)</name>
    <name type="common">Rhodothermus obamensis</name>
    <dbReference type="NCBI Taxonomy" id="518766"/>
    <lineage>
        <taxon>Bacteria</taxon>
        <taxon>Pseudomonadati</taxon>
        <taxon>Rhodothermota</taxon>
        <taxon>Rhodothermia</taxon>
        <taxon>Rhodothermales</taxon>
        <taxon>Rhodothermaceae</taxon>
        <taxon>Rhodothermus</taxon>
    </lineage>
</organism>
<evidence type="ECO:0000256" key="6">
    <source>
        <dbReference type="ARBA" id="ARBA00023136"/>
    </source>
</evidence>
<keyword evidence="7" id="KW-0998">Cell outer membrane</keyword>
<keyword evidence="6" id="KW-0472">Membrane</keyword>
<sequence length="444" mass="49035">MLRWLPGLLLGFGLALALQAQPVQLTLSEAVRQGLRTHPDLAAAEAAVAAAQARIGQARAAFQPRLQFSAGYQRLSEITPFAITMPLPGAEPIEITPNIPNQYQLQLSLQQPLFQGGRLRAQLEAARQEAAAAAAGQHARREALAYRIAAAYWQHVEAEALARAAEENVRRLEAHLQDARNRQAQGLLLESEVLDVEVALEQARLEALRQRQVARLTAVTLSSLVGLPPDTPLVLSDRPDTAAQPVPSLDSLRALALHRRPDLAALRHTIARADALRSMARAGWWPQVTLVGRYLYARPNPRIIPLQDRFEETWEVGLSLTLDLWNGLRTHHQVAEATALRRQAEAQEAATLRTLDVTLAQARLGVEQAYERLRLARLVVRQAEARYALVRDQFAQGLRTSRDRLDAETALAQARAREIQAQTACALAWLALYQATGTLTEHLP</sequence>